<dbReference type="Proteomes" id="UP001180020">
    <property type="component" value="Unassembled WGS sequence"/>
</dbReference>
<sequence>MTAIEEEAAMVDLVIVADTTSAMDLVGVESFAPDSVSPGTPRPVENKVSEDTVEEVVAYPVTKAPVLTGSLIGELSASGVSSTAPEGLMSMSSEKVKVDARASELKAKEEAGPKEKGKAVDMCPNEEEWVLV</sequence>
<evidence type="ECO:0000313" key="2">
    <source>
        <dbReference type="Proteomes" id="UP001180020"/>
    </source>
</evidence>
<evidence type="ECO:0000313" key="1">
    <source>
        <dbReference type="EMBL" id="KAK1304624.1"/>
    </source>
</evidence>
<name>A0AAV9DUA5_ACOCL</name>
<keyword evidence="2" id="KW-1185">Reference proteome</keyword>
<accession>A0AAV9DUA5</accession>
<reference evidence="1" key="2">
    <citation type="submission" date="2023-06" db="EMBL/GenBank/DDBJ databases">
        <authorList>
            <person name="Ma L."/>
            <person name="Liu K.-W."/>
            <person name="Li Z."/>
            <person name="Hsiao Y.-Y."/>
            <person name="Qi Y."/>
            <person name="Fu T."/>
            <person name="Tang G."/>
            <person name="Zhang D."/>
            <person name="Sun W.-H."/>
            <person name="Liu D.-K."/>
            <person name="Li Y."/>
            <person name="Chen G.-Z."/>
            <person name="Liu X.-D."/>
            <person name="Liao X.-Y."/>
            <person name="Jiang Y.-T."/>
            <person name="Yu X."/>
            <person name="Hao Y."/>
            <person name="Huang J."/>
            <person name="Zhao X.-W."/>
            <person name="Ke S."/>
            <person name="Chen Y.-Y."/>
            <person name="Wu W.-L."/>
            <person name="Hsu J.-L."/>
            <person name="Lin Y.-F."/>
            <person name="Huang M.-D."/>
            <person name="Li C.-Y."/>
            <person name="Huang L."/>
            <person name="Wang Z.-W."/>
            <person name="Zhao X."/>
            <person name="Zhong W.-Y."/>
            <person name="Peng D.-H."/>
            <person name="Ahmad S."/>
            <person name="Lan S."/>
            <person name="Zhang J.-S."/>
            <person name="Tsai W.-C."/>
            <person name="Van De Peer Y."/>
            <person name="Liu Z.-J."/>
        </authorList>
    </citation>
    <scope>NUCLEOTIDE SEQUENCE</scope>
    <source>
        <strain evidence="1">CP</strain>
        <tissue evidence="1">Leaves</tissue>
    </source>
</reference>
<reference evidence="1" key="1">
    <citation type="journal article" date="2023" name="Nat. Commun.">
        <title>Diploid and tetraploid genomes of Acorus and the evolution of monocots.</title>
        <authorList>
            <person name="Ma L."/>
            <person name="Liu K.W."/>
            <person name="Li Z."/>
            <person name="Hsiao Y.Y."/>
            <person name="Qi Y."/>
            <person name="Fu T."/>
            <person name="Tang G.D."/>
            <person name="Zhang D."/>
            <person name="Sun W.H."/>
            <person name="Liu D.K."/>
            <person name="Li Y."/>
            <person name="Chen G.Z."/>
            <person name="Liu X.D."/>
            <person name="Liao X.Y."/>
            <person name="Jiang Y.T."/>
            <person name="Yu X."/>
            <person name="Hao Y."/>
            <person name="Huang J."/>
            <person name="Zhao X.W."/>
            <person name="Ke S."/>
            <person name="Chen Y.Y."/>
            <person name="Wu W.L."/>
            <person name="Hsu J.L."/>
            <person name="Lin Y.F."/>
            <person name="Huang M.D."/>
            <person name="Li C.Y."/>
            <person name="Huang L."/>
            <person name="Wang Z.W."/>
            <person name="Zhao X."/>
            <person name="Zhong W.Y."/>
            <person name="Peng D.H."/>
            <person name="Ahmad S."/>
            <person name="Lan S."/>
            <person name="Zhang J.S."/>
            <person name="Tsai W.C."/>
            <person name="Van de Peer Y."/>
            <person name="Liu Z.J."/>
        </authorList>
    </citation>
    <scope>NUCLEOTIDE SEQUENCE</scope>
    <source>
        <strain evidence="1">CP</strain>
    </source>
</reference>
<dbReference type="EMBL" id="JAUJYO010000011">
    <property type="protein sequence ID" value="KAK1304624.1"/>
    <property type="molecule type" value="Genomic_DNA"/>
</dbReference>
<organism evidence="1 2">
    <name type="scientific">Acorus calamus</name>
    <name type="common">Sweet flag</name>
    <dbReference type="NCBI Taxonomy" id="4465"/>
    <lineage>
        <taxon>Eukaryota</taxon>
        <taxon>Viridiplantae</taxon>
        <taxon>Streptophyta</taxon>
        <taxon>Embryophyta</taxon>
        <taxon>Tracheophyta</taxon>
        <taxon>Spermatophyta</taxon>
        <taxon>Magnoliopsida</taxon>
        <taxon>Liliopsida</taxon>
        <taxon>Acoraceae</taxon>
        <taxon>Acorus</taxon>
    </lineage>
</organism>
<gene>
    <name evidence="1" type="ORF">QJS10_CPB11g01101</name>
</gene>
<proteinExistence type="predicted"/>
<dbReference type="AlphaFoldDB" id="A0AAV9DUA5"/>
<comment type="caution">
    <text evidence="1">The sequence shown here is derived from an EMBL/GenBank/DDBJ whole genome shotgun (WGS) entry which is preliminary data.</text>
</comment>
<protein>
    <submittedName>
        <fullName evidence="1">Uncharacterized protein</fullName>
    </submittedName>
</protein>